<dbReference type="Pfam" id="PF14322">
    <property type="entry name" value="SusD-like_3"/>
    <property type="match status" value="1"/>
</dbReference>
<evidence type="ECO:0000313" key="2">
    <source>
        <dbReference type="EMBL" id="MBM6673969.1"/>
    </source>
</evidence>
<gene>
    <name evidence="2" type="ORF">H6A34_08790</name>
</gene>
<dbReference type="Proteomes" id="UP000706891">
    <property type="component" value="Unassembled WGS sequence"/>
</dbReference>
<evidence type="ECO:0000259" key="1">
    <source>
        <dbReference type="Pfam" id="PF14322"/>
    </source>
</evidence>
<dbReference type="SUPFAM" id="SSF48452">
    <property type="entry name" value="TPR-like"/>
    <property type="match status" value="1"/>
</dbReference>
<accession>A0A938WVH6</accession>
<proteinExistence type="predicted"/>
<dbReference type="RefSeq" id="WP_205104967.1">
    <property type="nucleotide sequence ID" value="NZ_JACJJG010000045.1"/>
</dbReference>
<reference evidence="2" key="2">
    <citation type="journal article" date="2021" name="Sci. Rep.">
        <title>The distribution of antibiotic resistance genes in chicken gut microbiota commensals.</title>
        <authorList>
            <person name="Juricova H."/>
            <person name="Matiasovicova J."/>
            <person name="Kubasova T."/>
            <person name="Cejkova D."/>
            <person name="Rychlik I."/>
        </authorList>
    </citation>
    <scope>NUCLEOTIDE SEQUENCE</scope>
    <source>
        <strain evidence="2">An824</strain>
    </source>
</reference>
<reference evidence="2" key="1">
    <citation type="submission" date="2020-08" db="EMBL/GenBank/DDBJ databases">
        <authorList>
            <person name="Cejkova D."/>
            <person name="Kubasova T."/>
            <person name="Jahodarova E."/>
            <person name="Rychlik I."/>
        </authorList>
    </citation>
    <scope>NUCLEOTIDE SEQUENCE</scope>
    <source>
        <strain evidence="2">An824</strain>
    </source>
</reference>
<name>A0A938WVH6_9BACT</name>
<dbReference type="EMBL" id="JACJJG010000045">
    <property type="protein sequence ID" value="MBM6673969.1"/>
    <property type="molecule type" value="Genomic_DNA"/>
</dbReference>
<feature type="domain" description="SusD-like N-terminal" evidence="1">
    <location>
        <begin position="23"/>
        <end position="250"/>
    </location>
</feature>
<dbReference type="Gene3D" id="1.25.40.390">
    <property type="match status" value="1"/>
</dbReference>
<dbReference type="AlphaFoldDB" id="A0A938WVH6"/>
<keyword evidence="3" id="KW-1185">Reference proteome</keyword>
<protein>
    <submittedName>
        <fullName evidence="2">RagB/SusD family nutrient uptake outer membrane protein</fullName>
    </submittedName>
</protein>
<dbReference type="PROSITE" id="PS51257">
    <property type="entry name" value="PROKAR_LIPOPROTEIN"/>
    <property type="match status" value="1"/>
</dbReference>
<dbReference type="InterPro" id="IPR033985">
    <property type="entry name" value="SusD-like_N"/>
</dbReference>
<comment type="caution">
    <text evidence="2">The sequence shown here is derived from an EMBL/GenBank/DDBJ whole genome shotgun (WGS) entry which is preliminary data.</text>
</comment>
<dbReference type="InterPro" id="IPR011990">
    <property type="entry name" value="TPR-like_helical_dom_sf"/>
</dbReference>
<organism evidence="2 3">
    <name type="scientific">Marseilla massiliensis</name>
    <dbReference type="NCBI Taxonomy" id="1841864"/>
    <lineage>
        <taxon>Bacteria</taxon>
        <taxon>Pseudomonadati</taxon>
        <taxon>Bacteroidota</taxon>
        <taxon>Bacteroidia</taxon>
        <taxon>Bacteroidales</taxon>
        <taxon>Prevotellaceae</taxon>
        <taxon>Marseilla</taxon>
    </lineage>
</organism>
<evidence type="ECO:0000313" key="3">
    <source>
        <dbReference type="Proteomes" id="UP000706891"/>
    </source>
</evidence>
<sequence length="574" mass="64986">MKPFIYKALSLGVAVLALSSCNDFLDQNPDERVDIDTEKKVVELLSSGYSNANYGYLCELSSDNIIDNNSPHRPADPDSKVSSVYYNLAPYERMDNEVFAFEPVQSSTSTDSPSLVWQGCYNAIATANHALQSIDEIVAKNGGEWTQSLRAARAEALLIRAYHHFILVNVFCQAYKNPELSKQDIGVPYITTVENTVHPHYDRGNVADVYDSIRVDLEAGLADISDINYSKPKWHFNVNAAHAFAARFYLFTRDYDKVIEHADAVLGVGTGNLPNMLMKYDGFDGCTYSDDYANVWQSPNAANNLMLIATNSVMWRRFLGYRYTHNGDALRSTYYRTGPNWRWYVIPCGYVSGMTFYSGEQDYGYESAKIAERFEYTDKVAGVGYPHVIRREFTATELLLERAEAKLLSQDRQDIPGAVADLIAFDDSRQTFTAADKQRFEAQGALVPLTESLILSYYSNTNNPNCFENWDFTQRMSPDFIVPANVVPYMNCINDMRRFETVFDGLRFFDLKRFGIEYSHSIGNPAVVETLTWDDPRRAIEVPQEVLAAGLESSRPLANDDIKQDVNYRVKTDK</sequence>